<feature type="compositionally biased region" description="Low complexity" evidence="1">
    <location>
        <begin position="67"/>
        <end position="84"/>
    </location>
</feature>
<protein>
    <recommendedName>
        <fullName evidence="5">Transmembrane protein</fullName>
    </recommendedName>
</protein>
<evidence type="ECO:0000256" key="1">
    <source>
        <dbReference type="SAM" id="MobiDB-lite"/>
    </source>
</evidence>
<organism evidence="3 4">
    <name type="scientific">Rhizobium lentis</name>
    <dbReference type="NCBI Taxonomy" id="1138194"/>
    <lineage>
        <taxon>Bacteria</taxon>
        <taxon>Pseudomonadati</taxon>
        <taxon>Pseudomonadota</taxon>
        <taxon>Alphaproteobacteria</taxon>
        <taxon>Hyphomicrobiales</taxon>
        <taxon>Rhizobiaceae</taxon>
        <taxon>Rhizobium/Agrobacterium group</taxon>
        <taxon>Rhizobium</taxon>
    </lineage>
</organism>
<evidence type="ECO:0008006" key="5">
    <source>
        <dbReference type="Google" id="ProtNLM"/>
    </source>
</evidence>
<gene>
    <name evidence="3" type="ORF">HJB60_18485</name>
</gene>
<comment type="caution">
    <text evidence="3">The sequence shown here is derived from an EMBL/GenBank/DDBJ whole genome shotgun (WGS) entry which is preliminary data.</text>
</comment>
<proteinExistence type="predicted"/>
<keyword evidence="4" id="KW-1185">Reference proteome</keyword>
<dbReference type="GeneID" id="66138980"/>
<evidence type="ECO:0000256" key="2">
    <source>
        <dbReference type="SAM" id="Phobius"/>
    </source>
</evidence>
<keyword evidence="2" id="KW-1133">Transmembrane helix</keyword>
<reference evidence="3 4" key="1">
    <citation type="submission" date="2020-04" db="EMBL/GenBank/DDBJ databases">
        <title>Global-level population genomics: horizontal gene transfer, symbiosis and evolution in Rhizobia.</title>
        <authorList>
            <person name="Gai Y."/>
        </authorList>
    </citation>
    <scope>NUCLEOTIDE SEQUENCE [LARGE SCALE GENOMIC DNA]</scope>
    <source>
        <strain evidence="3 4">BLR33</strain>
    </source>
</reference>
<feature type="transmembrane region" description="Helical" evidence="2">
    <location>
        <begin position="40"/>
        <end position="63"/>
    </location>
</feature>
<accession>A0ABS7IJ62</accession>
<keyword evidence="2" id="KW-0472">Membrane</keyword>
<dbReference type="EMBL" id="JABDYF010000008">
    <property type="protein sequence ID" value="MBX5091145.1"/>
    <property type="molecule type" value="Genomic_DNA"/>
</dbReference>
<dbReference type="Proteomes" id="UP000770629">
    <property type="component" value="Unassembled WGS sequence"/>
</dbReference>
<name>A0ABS7IJ62_9HYPH</name>
<sequence>MSQYLDENNNLPIDETTGLPLETSPRRQDEEIVTSKRRAFFAWNVMAAGIVIVLMATATVALWPGQTTDPTTTASTTPVAPITSGVADNTQ</sequence>
<evidence type="ECO:0000313" key="4">
    <source>
        <dbReference type="Proteomes" id="UP000770629"/>
    </source>
</evidence>
<feature type="region of interest" description="Disordered" evidence="1">
    <location>
        <begin position="65"/>
        <end position="91"/>
    </location>
</feature>
<dbReference type="RefSeq" id="WP_207243338.1">
    <property type="nucleotide sequence ID" value="NZ_CP071454.1"/>
</dbReference>
<feature type="region of interest" description="Disordered" evidence="1">
    <location>
        <begin position="1"/>
        <end position="28"/>
    </location>
</feature>
<evidence type="ECO:0000313" key="3">
    <source>
        <dbReference type="EMBL" id="MBX5091145.1"/>
    </source>
</evidence>
<keyword evidence="2" id="KW-0812">Transmembrane</keyword>
<feature type="compositionally biased region" description="Polar residues" evidence="1">
    <location>
        <begin position="1"/>
        <end position="11"/>
    </location>
</feature>